<comment type="caution">
    <text evidence="1">The sequence shown here is derived from an EMBL/GenBank/DDBJ whole genome shotgun (WGS) entry which is preliminary data.</text>
</comment>
<protein>
    <submittedName>
        <fullName evidence="1">Uncharacterized protein</fullName>
    </submittedName>
</protein>
<evidence type="ECO:0000313" key="2">
    <source>
        <dbReference type="Proteomes" id="UP000288215"/>
    </source>
</evidence>
<gene>
    <name evidence="1" type="ORF">Metus_0242</name>
</gene>
<accession>A0A3S4UI02</accession>
<reference evidence="1 2" key="1">
    <citation type="submission" date="2018-12" db="EMBL/GenBank/DDBJ databases">
        <title>The complete genome of the methanogenic archaea of the candidate phylum Verstraetearchaeota, obtained from the metagenome of underground thermal water.</title>
        <authorList>
            <person name="Kadnikov V.V."/>
            <person name="Mardanov A.V."/>
            <person name="Beletsky A.V."/>
            <person name="Karnachuk O.V."/>
            <person name="Ravin N.V."/>
        </authorList>
    </citation>
    <scope>NUCLEOTIDE SEQUENCE [LARGE SCALE GENOMIC DNA]</scope>
    <source>
        <strain evidence="1">Ch88</strain>
    </source>
</reference>
<proteinExistence type="predicted"/>
<organism evidence="1 2">
    <name type="scientific">Methanosuratincola subterraneus</name>
    <dbReference type="NCBI Taxonomy" id="2593994"/>
    <lineage>
        <taxon>Archaea</taxon>
        <taxon>Thermoproteota</taxon>
        <taxon>Methanosuratincolia</taxon>
        <taxon>Candidatus Methanomethylicales</taxon>
        <taxon>Candidatus Methanomethylicaceae</taxon>
        <taxon>Candidatus Methanosuratincola (ex Vanwonterghem et al. 2016)</taxon>
    </lineage>
</organism>
<sequence>MNHPKMKPLGEVAEIVRGSTTGCNAFFILSKEKAKGGE</sequence>
<dbReference type="EMBL" id="RXGA01000001">
    <property type="protein sequence ID" value="RWX74217.1"/>
    <property type="molecule type" value="Genomic_DNA"/>
</dbReference>
<dbReference type="Proteomes" id="UP000288215">
    <property type="component" value="Unassembled WGS sequence"/>
</dbReference>
<dbReference type="AlphaFoldDB" id="A0A3S4UI02"/>
<name>A0A3S4UI02_METS7</name>
<evidence type="ECO:0000313" key="1">
    <source>
        <dbReference type="EMBL" id="RWX74217.1"/>
    </source>
</evidence>